<feature type="compositionally biased region" description="Polar residues" evidence="1">
    <location>
        <begin position="11"/>
        <end position="29"/>
    </location>
</feature>
<organism evidence="2 3">
    <name type="scientific">Daphnia magna</name>
    <dbReference type="NCBI Taxonomy" id="35525"/>
    <lineage>
        <taxon>Eukaryota</taxon>
        <taxon>Metazoa</taxon>
        <taxon>Ecdysozoa</taxon>
        <taxon>Arthropoda</taxon>
        <taxon>Crustacea</taxon>
        <taxon>Branchiopoda</taxon>
        <taxon>Diplostraca</taxon>
        <taxon>Cladocera</taxon>
        <taxon>Anomopoda</taxon>
        <taxon>Daphniidae</taxon>
        <taxon>Daphnia</taxon>
    </lineage>
</organism>
<proteinExistence type="predicted"/>
<feature type="compositionally biased region" description="Basic and acidic residues" evidence="1">
    <location>
        <begin position="31"/>
        <end position="40"/>
    </location>
</feature>
<dbReference type="Proteomes" id="UP001234178">
    <property type="component" value="Unassembled WGS sequence"/>
</dbReference>
<name>A0ABQ9ZDF1_9CRUS</name>
<sequence length="137" mass="15016">MENDIELLHSRANNPPKVSNVGSLTTPKAESSAKFKHEESVSVVEQEPPIRKLPKIQEPAAGSLMGDFSAIYIKPVSANIKDGVKCTYVRSFCSTTAVIQCTSGFVYLTDVILFGISRTMKTGFYTSLVVDLVFHDE</sequence>
<dbReference type="EMBL" id="JAOYFB010000003">
    <property type="protein sequence ID" value="KAK4010936.1"/>
    <property type="molecule type" value="Genomic_DNA"/>
</dbReference>
<accession>A0ABQ9ZDF1</accession>
<protein>
    <submittedName>
        <fullName evidence="2">Uncharacterized protein</fullName>
    </submittedName>
</protein>
<gene>
    <name evidence="2" type="ORF">OUZ56_020056</name>
</gene>
<evidence type="ECO:0000313" key="3">
    <source>
        <dbReference type="Proteomes" id="UP001234178"/>
    </source>
</evidence>
<comment type="caution">
    <text evidence="2">The sequence shown here is derived from an EMBL/GenBank/DDBJ whole genome shotgun (WGS) entry which is preliminary data.</text>
</comment>
<reference evidence="2 3" key="1">
    <citation type="journal article" date="2023" name="Nucleic Acids Res.">
        <title>The hologenome of Daphnia magna reveals possible DNA methylation and microbiome-mediated evolution of the host genome.</title>
        <authorList>
            <person name="Chaturvedi A."/>
            <person name="Li X."/>
            <person name="Dhandapani V."/>
            <person name="Marshall H."/>
            <person name="Kissane S."/>
            <person name="Cuenca-Cambronero M."/>
            <person name="Asole G."/>
            <person name="Calvet F."/>
            <person name="Ruiz-Romero M."/>
            <person name="Marangio P."/>
            <person name="Guigo R."/>
            <person name="Rago D."/>
            <person name="Mirbahai L."/>
            <person name="Eastwood N."/>
            <person name="Colbourne J.K."/>
            <person name="Zhou J."/>
            <person name="Mallon E."/>
            <person name="Orsini L."/>
        </authorList>
    </citation>
    <scope>NUCLEOTIDE SEQUENCE [LARGE SCALE GENOMIC DNA]</scope>
    <source>
        <strain evidence="2">LRV0_1</strain>
    </source>
</reference>
<feature type="region of interest" description="Disordered" evidence="1">
    <location>
        <begin position="1"/>
        <end position="42"/>
    </location>
</feature>
<keyword evidence="3" id="KW-1185">Reference proteome</keyword>
<evidence type="ECO:0000313" key="2">
    <source>
        <dbReference type="EMBL" id="KAK4010936.1"/>
    </source>
</evidence>
<evidence type="ECO:0000256" key="1">
    <source>
        <dbReference type="SAM" id="MobiDB-lite"/>
    </source>
</evidence>